<dbReference type="InterPro" id="IPR041522">
    <property type="entry name" value="CdaR_GGDEF"/>
</dbReference>
<feature type="transmembrane region" description="Helical" evidence="4">
    <location>
        <begin position="12"/>
        <end position="35"/>
    </location>
</feature>
<dbReference type="GO" id="GO:0003700">
    <property type="term" value="F:DNA-binding transcription factor activity"/>
    <property type="evidence" value="ECO:0007669"/>
    <property type="project" value="InterPro"/>
</dbReference>
<dbReference type="SMART" id="SM00342">
    <property type="entry name" value="HTH_ARAC"/>
    <property type="match status" value="1"/>
</dbReference>
<evidence type="ECO:0000256" key="4">
    <source>
        <dbReference type="SAM" id="Phobius"/>
    </source>
</evidence>
<reference evidence="6 7" key="1">
    <citation type="submission" date="2018-07" db="EMBL/GenBank/DDBJ databases">
        <title>Genomic Encyclopedia of Type Strains, Phase III (KMG-III): the genomes of soil and plant-associated and newly described type strains.</title>
        <authorList>
            <person name="Whitman W."/>
        </authorList>
    </citation>
    <scope>NUCLEOTIDE SEQUENCE [LARGE SCALE GENOMIC DNA]</scope>
    <source>
        <strain evidence="6 7">CECT 7287</strain>
    </source>
</reference>
<feature type="domain" description="HTH araC/xylS-type" evidence="5">
    <location>
        <begin position="666"/>
        <end position="765"/>
    </location>
</feature>
<keyword evidence="2" id="KW-0238">DNA-binding</keyword>
<dbReference type="Gene3D" id="1.10.10.60">
    <property type="entry name" value="Homeodomain-like"/>
    <property type="match status" value="2"/>
</dbReference>
<dbReference type="AlphaFoldDB" id="A0A3D9HT97"/>
<dbReference type="PANTHER" id="PTHR43280">
    <property type="entry name" value="ARAC-FAMILY TRANSCRIPTIONAL REGULATOR"/>
    <property type="match status" value="1"/>
</dbReference>
<dbReference type="PROSITE" id="PS00041">
    <property type="entry name" value="HTH_ARAC_FAMILY_1"/>
    <property type="match status" value="1"/>
</dbReference>
<dbReference type="PROSITE" id="PS01124">
    <property type="entry name" value="HTH_ARAC_FAMILY_2"/>
    <property type="match status" value="1"/>
</dbReference>
<dbReference type="InterPro" id="IPR018062">
    <property type="entry name" value="HTH_AraC-typ_CS"/>
</dbReference>
<evidence type="ECO:0000313" key="7">
    <source>
        <dbReference type="Proteomes" id="UP000256977"/>
    </source>
</evidence>
<keyword evidence="3" id="KW-0804">Transcription</keyword>
<sequence>MNTEKQRGSMKVWIHFFAPYGILLVGFLAVALYAYDRTSTLVENNSKETAYTVMQQTKEIMDRRFEELETIAEQVSSSPKVLSFLYVDKPFYGTNPVRILELRTALFDYPLFNHFILDYYVAYPRSGAVVSPDSSHSLRQFYDLEFRYAEQTYEEWADGLTESAGRKTFLPGQPAVYRGKLHSVVSYMQSFGTRDRPGVVLMLIDDNQIRSLLHKLDSSNGGFAFIADAKGDIISRIGSDADIGGVKDLPDGFSQLNIEGSSMLVTKTTSRYNGWTYVSAQPESYVLQQVHYFKELILTIILLGLGFGLLAALLFSYRNSRPLWMLLRVLPSQRFGGGEAASQRNAWDQIRTSVVSLVHSNDFLSEKMEQQVPLIRSGFYDRLLRGHYLSNKDIAVAMEHSRQAWEGGRFSVGILVISGYDGTYNEAMLTELDFRKIAIRDIIVKSFGRTISTHDLGENQIGLLFNDDSDSPEAFLDEIRRMLKELQNRIAAALNVQTYAAVGGCYLEMTEISRSYEEARLLLQRASWSEERTIVAQDDEISPTTLPAYYYPPDVEQRLINLVKSGSVSETEALLGQIRENNLDQPNLPAAIGKILVNEMTGTLLKCLEQAGTEADRQHEMIHTALLAPEAGRAAKLAFGQLSDAFLHLCRGQHDRKKSHNNQLKVDLIRYLDEHYMQTDLSLTTLADRFNTSEAYISYFFKEQTGVNFSDYLENVRMGHAKRMLVESDMPVSEISAWVGYYSLNSFSRAFKRSNGLSATEFRRNSRG</sequence>
<keyword evidence="4" id="KW-0812">Transmembrane</keyword>
<proteinExistence type="predicted"/>
<dbReference type="InterPro" id="IPR009057">
    <property type="entry name" value="Homeodomain-like_sf"/>
</dbReference>
<dbReference type="OrthoDB" id="368621at2"/>
<dbReference type="Gene3D" id="3.30.450.20">
    <property type="entry name" value="PAS domain"/>
    <property type="match status" value="1"/>
</dbReference>
<dbReference type="PANTHER" id="PTHR43280:SF28">
    <property type="entry name" value="HTH-TYPE TRANSCRIPTIONAL ACTIVATOR RHAS"/>
    <property type="match status" value="1"/>
</dbReference>
<evidence type="ECO:0000256" key="2">
    <source>
        <dbReference type="ARBA" id="ARBA00023125"/>
    </source>
</evidence>
<gene>
    <name evidence="6" type="ORF">DFP98_15613</name>
</gene>
<dbReference type="InterPro" id="IPR018060">
    <property type="entry name" value="HTH_AraC"/>
</dbReference>
<dbReference type="Pfam" id="PF17853">
    <property type="entry name" value="GGDEF_2"/>
    <property type="match status" value="1"/>
</dbReference>
<keyword evidence="4" id="KW-0472">Membrane</keyword>
<accession>A0A3D9HT97</accession>
<organism evidence="6 7">
    <name type="scientific">Cohnella phaseoli</name>
    <dbReference type="NCBI Taxonomy" id="456490"/>
    <lineage>
        <taxon>Bacteria</taxon>
        <taxon>Bacillati</taxon>
        <taxon>Bacillota</taxon>
        <taxon>Bacilli</taxon>
        <taxon>Bacillales</taxon>
        <taxon>Paenibacillaceae</taxon>
        <taxon>Cohnella</taxon>
    </lineage>
</organism>
<evidence type="ECO:0000259" key="5">
    <source>
        <dbReference type="PROSITE" id="PS01124"/>
    </source>
</evidence>
<comment type="caution">
    <text evidence="6">The sequence shown here is derived from an EMBL/GenBank/DDBJ whole genome shotgun (WGS) entry which is preliminary data.</text>
</comment>
<protein>
    <submittedName>
        <fullName evidence="6">Cache domain-containing protein</fullName>
    </submittedName>
</protein>
<feature type="transmembrane region" description="Helical" evidence="4">
    <location>
        <begin position="296"/>
        <end position="317"/>
    </location>
</feature>
<dbReference type="EMBL" id="QRDZ01000056">
    <property type="protein sequence ID" value="RED52718.1"/>
    <property type="molecule type" value="Genomic_DNA"/>
</dbReference>
<dbReference type="Proteomes" id="UP000256977">
    <property type="component" value="Unassembled WGS sequence"/>
</dbReference>
<evidence type="ECO:0000313" key="6">
    <source>
        <dbReference type="EMBL" id="RED52718.1"/>
    </source>
</evidence>
<keyword evidence="7" id="KW-1185">Reference proteome</keyword>
<name>A0A3D9HT97_9BACL</name>
<keyword evidence="4" id="KW-1133">Transmembrane helix</keyword>
<dbReference type="GO" id="GO:0043565">
    <property type="term" value="F:sequence-specific DNA binding"/>
    <property type="evidence" value="ECO:0007669"/>
    <property type="project" value="InterPro"/>
</dbReference>
<dbReference type="RefSeq" id="WP_116065738.1">
    <property type="nucleotide sequence ID" value="NZ_QRDZ01000056.1"/>
</dbReference>
<dbReference type="Pfam" id="PF12833">
    <property type="entry name" value="HTH_18"/>
    <property type="match status" value="1"/>
</dbReference>
<dbReference type="SUPFAM" id="SSF46689">
    <property type="entry name" value="Homeodomain-like"/>
    <property type="match status" value="1"/>
</dbReference>
<evidence type="ECO:0000256" key="3">
    <source>
        <dbReference type="ARBA" id="ARBA00023163"/>
    </source>
</evidence>
<keyword evidence="1" id="KW-0805">Transcription regulation</keyword>
<evidence type="ECO:0000256" key="1">
    <source>
        <dbReference type="ARBA" id="ARBA00023015"/>
    </source>
</evidence>